<gene>
    <name evidence="3" type="ORF">J3D65DRAFT_623982</name>
</gene>
<comment type="caution">
    <text evidence="3">The sequence shown here is derived from an EMBL/GenBank/DDBJ whole genome shotgun (WGS) entry which is preliminary data.</text>
</comment>
<feature type="non-terminal residue" evidence="3">
    <location>
        <position position="1"/>
    </location>
</feature>
<protein>
    <submittedName>
        <fullName evidence="3">Uncharacterized protein</fullName>
    </submittedName>
</protein>
<evidence type="ECO:0000313" key="4">
    <source>
        <dbReference type="Proteomes" id="UP001360953"/>
    </source>
</evidence>
<evidence type="ECO:0000256" key="1">
    <source>
        <dbReference type="SAM" id="MobiDB-lite"/>
    </source>
</evidence>
<name>A0ABR1LP77_9PEZI</name>
<evidence type="ECO:0000313" key="3">
    <source>
        <dbReference type="EMBL" id="KAK7536983.1"/>
    </source>
</evidence>
<reference evidence="3 4" key="1">
    <citation type="submission" date="2024-04" db="EMBL/GenBank/DDBJ databases">
        <title>Phyllosticta paracitricarpa is synonymous to the EU quarantine fungus P. citricarpa based on phylogenomic analyses.</title>
        <authorList>
            <consortium name="Lawrence Berkeley National Laboratory"/>
            <person name="Van ingen-buijs V.A."/>
            <person name="Van westerhoven A.C."/>
            <person name="Haridas S."/>
            <person name="Skiadas P."/>
            <person name="Martin F."/>
            <person name="Groenewald J.Z."/>
            <person name="Crous P.W."/>
            <person name="Seidl M.F."/>
        </authorList>
    </citation>
    <scope>NUCLEOTIDE SEQUENCE [LARGE SCALE GENOMIC DNA]</scope>
    <source>
        <strain evidence="3 4">CPC 17464</strain>
    </source>
</reference>
<feature type="transmembrane region" description="Helical" evidence="2">
    <location>
        <begin position="716"/>
        <end position="737"/>
    </location>
</feature>
<keyword evidence="4" id="KW-1185">Reference proteome</keyword>
<dbReference type="GeneID" id="92033112"/>
<evidence type="ECO:0000256" key="2">
    <source>
        <dbReference type="SAM" id="Phobius"/>
    </source>
</evidence>
<feature type="region of interest" description="Disordered" evidence="1">
    <location>
        <begin position="61"/>
        <end position="84"/>
    </location>
</feature>
<dbReference type="EMBL" id="JBBPEH010000006">
    <property type="protein sequence ID" value="KAK7536983.1"/>
    <property type="molecule type" value="Genomic_DNA"/>
</dbReference>
<keyword evidence="2" id="KW-0812">Transmembrane</keyword>
<keyword evidence="2" id="KW-1133">Transmembrane helix</keyword>
<feature type="compositionally biased region" description="Low complexity" evidence="1">
    <location>
        <begin position="63"/>
        <end position="78"/>
    </location>
</feature>
<dbReference type="Proteomes" id="UP001360953">
    <property type="component" value="Unassembled WGS sequence"/>
</dbReference>
<feature type="region of interest" description="Disordered" evidence="1">
    <location>
        <begin position="1"/>
        <end position="22"/>
    </location>
</feature>
<feature type="compositionally biased region" description="Low complexity" evidence="1">
    <location>
        <begin position="461"/>
        <end position="515"/>
    </location>
</feature>
<accession>A0ABR1LP77</accession>
<proteinExistence type="predicted"/>
<organism evidence="3 4">
    <name type="scientific">Phyllosticta citribraziliensis</name>
    <dbReference type="NCBI Taxonomy" id="989973"/>
    <lineage>
        <taxon>Eukaryota</taxon>
        <taxon>Fungi</taxon>
        <taxon>Dikarya</taxon>
        <taxon>Ascomycota</taxon>
        <taxon>Pezizomycotina</taxon>
        <taxon>Dothideomycetes</taxon>
        <taxon>Dothideomycetes incertae sedis</taxon>
        <taxon>Botryosphaeriales</taxon>
        <taxon>Phyllostictaceae</taxon>
        <taxon>Phyllosticta</taxon>
    </lineage>
</organism>
<sequence>PILSKDVSGAVPTPDLPNLGLPSHGLPSLGLPSGGFGGSFPSPSLNLPVFSKDVSGSIPTPDLPNLGLPSHGLPSLGLPSGGFGGSFPSPSLNLPIFSKDVSGSIPTPSLVLPSKEVSVPLPSGTIAQPSGIATPAHPAHPSGTLPAKSGQTCEEGDENCEEDCEEGEEDCSDSECEGEECDAAGYPAPSLPSGAVKTPVFSVSFFPTPTPIISGASPVGSAAVSKEIKPSLSFVLPSGAPSADVSKHIVPTTIATSYVDLHPTGGLTTIHTTMTTEVCPEDCGENGAPSSITLTKPALAISTPISVGFSPTVIGGAKPSITGSENIPKPSISLPSLAFGSGNIPTPSVQPSIIGGGAPPKPTLSGCLDAECNGIAYPTKPVISGGAPLPSLAVSPSVQPSIIGGNGAPYPTPSLVGGGNAPLPSVQPSIIGGGAAPQPSGCVGPDCNIVSKPAVQPSIIGSGAAPQPSAPAYTAPQGGAAPSPVAPVNNVPNTGAGSSPAPVAPVASPQGQAPSYAAPDNKAPASAVAGGAAPVISGSPAPEYLTTRTTVTGTKTQIIVATVTPNVVLQTVEVKPMPATASNVAGGVVVPAVSAPAVAGGASAPAYAAPPAVAGVNSAVAGLSALPSSSIAPIVAPVYASPAPSVKSAVAGLSALPSASGVAAPVYASPVPSVQSAVAGLAGYPSAVSTPKPSVVSNVAGLASTPKSTPLQFTGAAMKVGVSGAGAVVAVVAAYFLL</sequence>
<feature type="region of interest" description="Disordered" evidence="1">
    <location>
        <begin position="126"/>
        <end position="154"/>
    </location>
</feature>
<feature type="region of interest" description="Disordered" evidence="1">
    <location>
        <begin position="460"/>
        <end position="524"/>
    </location>
</feature>
<dbReference type="RefSeq" id="XP_066655134.1">
    <property type="nucleotide sequence ID" value="XM_066800206.1"/>
</dbReference>
<keyword evidence="2" id="KW-0472">Membrane</keyword>